<protein>
    <recommendedName>
        <fullName evidence="1">Peptidase C1A papain C-terminal domain-containing protein</fullName>
    </recommendedName>
</protein>
<reference evidence="2" key="1">
    <citation type="submission" date="2022-04" db="EMBL/GenBank/DDBJ databases">
        <title>A functionally conserved STORR gene fusion in Papaver species that diverged 16.8 million years ago.</title>
        <authorList>
            <person name="Catania T."/>
        </authorList>
    </citation>
    <scope>NUCLEOTIDE SEQUENCE</scope>
    <source>
        <strain evidence="2">S-188037</strain>
    </source>
</reference>
<dbReference type="EMBL" id="JAJJMB010001692">
    <property type="protein sequence ID" value="KAI3956215.1"/>
    <property type="molecule type" value="Genomic_DNA"/>
</dbReference>
<dbReference type="InterPro" id="IPR038765">
    <property type="entry name" value="Papain-like_cys_pep_sf"/>
</dbReference>
<dbReference type="Gene3D" id="3.90.70.10">
    <property type="entry name" value="Cysteine proteinases"/>
    <property type="match status" value="1"/>
</dbReference>
<evidence type="ECO:0000259" key="1">
    <source>
        <dbReference type="Pfam" id="PF00112"/>
    </source>
</evidence>
<accession>A0AAD4XUG3</accession>
<dbReference type="GO" id="GO:0008234">
    <property type="term" value="F:cysteine-type peptidase activity"/>
    <property type="evidence" value="ECO:0007669"/>
    <property type="project" value="InterPro"/>
</dbReference>
<proteinExistence type="predicted"/>
<dbReference type="InterPro" id="IPR000668">
    <property type="entry name" value="Peptidase_C1A_C"/>
</dbReference>
<evidence type="ECO:0000313" key="3">
    <source>
        <dbReference type="Proteomes" id="UP001202328"/>
    </source>
</evidence>
<comment type="caution">
    <text evidence="2">The sequence shown here is derived from an EMBL/GenBank/DDBJ whole genome shotgun (WGS) entry which is preliminary data.</text>
</comment>
<dbReference type="GO" id="GO:0006508">
    <property type="term" value="P:proteolysis"/>
    <property type="evidence" value="ECO:0007669"/>
    <property type="project" value="InterPro"/>
</dbReference>
<dbReference type="AlphaFoldDB" id="A0AAD4XUG3"/>
<keyword evidence="3" id="KW-1185">Reference proteome</keyword>
<evidence type="ECO:0000313" key="2">
    <source>
        <dbReference type="EMBL" id="KAI3956215.1"/>
    </source>
</evidence>
<feature type="domain" description="Peptidase C1A papain C-terminal" evidence="1">
    <location>
        <begin position="20"/>
        <end position="84"/>
    </location>
</feature>
<sequence length="106" mass="12014">MDYIYKWVMKNGGMTPGEIIHIKMETYKTCNQKKGSFSGSCSMHLNHVVLTVGHGSENGVDYWILKSSWETSWEWKVTFMLCNGPIKVDISYPPETSPNPPTLANL</sequence>
<organism evidence="2 3">
    <name type="scientific">Papaver atlanticum</name>
    <dbReference type="NCBI Taxonomy" id="357466"/>
    <lineage>
        <taxon>Eukaryota</taxon>
        <taxon>Viridiplantae</taxon>
        <taxon>Streptophyta</taxon>
        <taxon>Embryophyta</taxon>
        <taxon>Tracheophyta</taxon>
        <taxon>Spermatophyta</taxon>
        <taxon>Magnoliopsida</taxon>
        <taxon>Ranunculales</taxon>
        <taxon>Papaveraceae</taxon>
        <taxon>Papaveroideae</taxon>
        <taxon>Papaver</taxon>
    </lineage>
</organism>
<gene>
    <name evidence="2" type="ORF">MKW98_008733</name>
</gene>
<name>A0AAD4XUG3_9MAGN</name>
<dbReference type="Pfam" id="PF00112">
    <property type="entry name" value="Peptidase_C1"/>
    <property type="match status" value="1"/>
</dbReference>
<dbReference type="SUPFAM" id="SSF54001">
    <property type="entry name" value="Cysteine proteinases"/>
    <property type="match status" value="1"/>
</dbReference>
<dbReference type="Proteomes" id="UP001202328">
    <property type="component" value="Unassembled WGS sequence"/>
</dbReference>